<protein>
    <recommendedName>
        <fullName evidence="2">Negative regulator of flagellin synthesis</fullName>
    </recommendedName>
    <alternativeName>
        <fullName evidence="8">Anti-sigma-28 factor</fullName>
    </alternativeName>
</protein>
<keyword evidence="5" id="KW-0805">Transcription regulation</keyword>
<keyword evidence="4" id="KW-1005">Bacterial flagellum biogenesis</keyword>
<dbReference type="Pfam" id="PF04316">
    <property type="entry name" value="FlgM"/>
    <property type="match status" value="1"/>
</dbReference>
<sequence length="91" mass="9817">MEINTHKQQMMSATSVAKNENAPVIQAIAPIKAIADTTQHTASTADLHKQLQAMPEIDGERIAAAKAEIQAGQIQLNSADIAKAMINFHRN</sequence>
<evidence type="ECO:0000256" key="7">
    <source>
        <dbReference type="ARBA" id="ARBA00024739"/>
    </source>
</evidence>
<gene>
    <name evidence="10" type="primary">flgM</name>
    <name evidence="10" type="ORF">CH64_1980</name>
    <name evidence="11" type="ORF">ERS008555_00595</name>
</gene>
<dbReference type="InterPro" id="IPR031316">
    <property type="entry name" value="FlgM_C"/>
</dbReference>
<evidence type="ECO:0000313" key="11">
    <source>
        <dbReference type="EMBL" id="CQI88260.1"/>
    </source>
</evidence>
<dbReference type="GeneID" id="45567277"/>
<reference evidence="10 12" key="1">
    <citation type="journal article" date="2015" name="Genome Announc.">
        <title>Thirty-Two Complete Genome Assemblies of Nine Yersinia Species, Including Y. pestis, Y. pseudotuberculosis, and Y. enterocolitica.</title>
        <authorList>
            <person name="Johnson S.L."/>
            <person name="Daligault H.E."/>
            <person name="Davenport K.W."/>
            <person name="Jaissle J."/>
            <person name="Frey K.G."/>
            <person name="Ladner J.T."/>
            <person name="Broomall S.M."/>
            <person name="Bishop-Lilly K.A."/>
            <person name="Bruce D.C."/>
            <person name="Coyne S.R."/>
            <person name="Gibbons H.S."/>
            <person name="Lo C.C."/>
            <person name="Munk A.C."/>
            <person name="Rosenzweig C.N."/>
            <person name="Koroleva G.I."/>
            <person name="Palacios G.F."/>
            <person name="Redden C.L."/>
            <person name="Xu Y."/>
            <person name="Minogue T.D."/>
            <person name="Chain P.S."/>
        </authorList>
    </citation>
    <scope>NUCLEOTIDE SEQUENCE [LARGE SCALE GENOMIC DNA]</scope>
    <source>
        <strain evidence="10 12">YRA</strain>
    </source>
</reference>
<proteinExistence type="inferred from homology"/>
<evidence type="ECO:0000256" key="1">
    <source>
        <dbReference type="ARBA" id="ARBA00005322"/>
    </source>
</evidence>
<dbReference type="AlphaFoldDB" id="A0A0U1HNY4"/>
<dbReference type="Proteomes" id="UP000042054">
    <property type="component" value="Unassembled WGS sequence"/>
</dbReference>
<dbReference type="STRING" id="29485.CH64_1980"/>
<keyword evidence="11" id="KW-0969">Cilium</keyword>
<dbReference type="NCBIfam" id="TIGR03824">
    <property type="entry name" value="FlgM_jcvi"/>
    <property type="match status" value="1"/>
</dbReference>
<dbReference type="InterPro" id="IPR007412">
    <property type="entry name" value="FlgM"/>
</dbReference>
<dbReference type="KEGG" id="yro:CH64_1980"/>
<evidence type="ECO:0000256" key="8">
    <source>
        <dbReference type="ARBA" id="ARBA00030117"/>
    </source>
</evidence>
<dbReference type="Proteomes" id="UP000031914">
    <property type="component" value="Chromosome"/>
</dbReference>
<dbReference type="SUPFAM" id="SSF101498">
    <property type="entry name" value="Anti-sigma factor FlgM"/>
    <property type="match status" value="1"/>
</dbReference>
<keyword evidence="11" id="KW-0282">Flagellum</keyword>
<evidence type="ECO:0000313" key="13">
    <source>
        <dbReference type="Proteomes" id="UP000042054"/>
    </source>
</evidence>
<keyword evidence="3" id="KW-0678">Repressor</keyword>
<name>A0A0U1HNY4_YERRO</name>
<dbReference type="GO" id="GO:0045892">
    <property type="term" value="P:negative regulation of DNA-templated transcription"/>
    <property type="evidence" value="ECO:0007669"/>
    <property type="project" value="InterPro"/>
</dbReference>
<keyword evidence="11" id="KW-0966">Cell projection</keyword>
<keyword evidence="12" id="KW-1185">Reference proteome</keyword>
<evidence type="ECO:0000313" key="10">
    <source>
        <dbReference type="EMBL" id="AJJ10086.1"/>
    </source>
</evidence>
<accession>A0A0U1HNY4</accession>
<dbReference type="EMBL" id="CP009787">
    <property type="protein sequence ID" value="AJJ10086.1"/>
    <property type="molecule type" value="Genomic_DNA"/>
</dbReference>
<reference evidence="11 13" key="2">
    <citation type="submission" date="2015-03" db="EMBL/GenBank/DDBJ databases">
        <authorList>
            <person name="Murphy D."/>
        </authorList>
    </citation>
    <scope>NUCLEOTIDE SEQUENCE [LARGE SCALE GENOMIC DNA]</scope>
    <source>
        <strain evidence="11 13">68/02</strain>
    </source>
</reference>
<dbReference type="InterPro" id="IPR035890">
    <property type="entry name" value="Anti-sigma-28_factor_FlgM_sf"/>
</dbReference>
<organism evidence="11 13">
    <name type="scientific">Yersinia rohdei</name>
    <dbReference type="NCBI Taxonomy" id="29485"/>
    <lineage>
        <taxon>Bacteria</taxon>
        <taxon>Pseudomonadati</taxon>
        <taxon>Pseudomonadota</taxon>
        <taxon>Gammaproteobacteria</taxon>
        <taxon>Enterobacterales</taxon>
        <taxon>Yersiniaceae</taxon>
        <taxon>Yersinia</taxon>
    </lineage>
</organism>
<evidence type="ECO:0000256" key="2">
    <source>
        <dbReference type="ARBA" id="ARBA00017823"/>
    </source>
</evidence>
<keyword evidence="6" id="KW-0804">Transcription</keyword>
<dbReference type="OrthoDB" id="6479898at2"/>
<dbReference type="RefSeq" id="WP_004716627.1">
    <property type="nucleotide sequence ID" value="NZ_CP009787.1"/>
</dbReference>
<evidence type="ECO:0000313" key="12">
    <source>
        <dbReference type="Proteomes" id="UP000031914"/>
    </source>
</evidence>
<feature type="domain" description="Anti-sigma-28 factor FlgM C-terminal" evidence="9">
    <location>
        <begin position="45"/>
        <end position="87"/>
    </location>
</feature>
<comment type="similarity">
    <text evidence="1">Belongs to the FlgM family.</text>
</comment>
<dbReference type="GO" id="GO:0044781">
    <property type="term" value="P:bacterial-type flagellum organization"/>
    <property type="evidence" value="ECO:0007669"/>
    <property type="project" value="UniProtKB-KW"/>
</dbReference>
<dbReference type="EMBL" id="CTKE01000002">
    <property type="protein sequence ID" value="CQI88260.1"/>
    <property type="molecule type" value="Genomic_DNA"/>
</dbReference>
<evidence type="ECO:0000256" key="5">
    <source>
        <dbReference type="ARBA" id="ARBA00023015"/>
    </source>
</evidence>
<evidence type="ECO:0000256" key="3">
    <source>
        <dbReference type="ARBA" id="ARBA00022491"/>
    </source>
</evidence>
<evidence type="ECO:0000256" key="4">
    <source>
        <dbReference type="ARBA" id="ARBA00022795"/>
    </source>
</evidence>
<evidence type="ECO:0000259" key="9">
    <source>
        <dbReference type="Pfam" id="PF04316"/>
    </source>
</evidence>
<comment type="function">
    <text evidence="7">Responsible for the coupling of flagellin expression to flagellar assembly by preventing expression of the flagellin genes when a component of the middle class of proteins is defective. It negatively regulates flagellar genes by inhibiting the activity of FliA by directly binding to FliA.</text>
</comment>
<evidence type="ECO:0000256" key="6">
    <source>
        <dbReference type="ARBA" id="ARBA00023163"/>
    </source>
</evidence>